<feature type="domain" description="Rhodanese" evidence="1">
    <location>
        <begin position="24"/>
        <end position="109"/>
    </location>
</feature>
<dbReference type="SUPFAM" id="SSF52821">
    <property type="entry name" value="Rhodanese/Cell cycle control phosphatase"/>
    <property type="match status" value="1"/>
</dbReference>
<dbReference type="PROSITE" id="PS50206">
    <property type="entry name" value="RHODANESE_3"/>
    <property type="match status" value="1"/>
</dbReference>
<organism evidence="2 3">
    <name type="scientific">Undibacter mobilis</name>
    <dbReference type="NCBI Taxonomy" id="2292256"/>
    <lineage>
        <taxon>Bacteria</taxon>
        <taxon>Pseudomonadati</taxon>
        <taxon>Pseudomonadota</taxon>
        <taxon>Alphaproteobacteria</taxon>
        <taxon>Hyphomicrobiales</taxon>
        <taxon>Nitrobacteraceae</taxon>
        <taxon>Undibacter</taxon>
    </lineage>
</organism>
<keyword evidence="3" id="KW-1185">Reference proteome</keyword>
<dbReference type="Gene3D" id="3.40.250.10">
    <property type="entry name" value="Rhodanese-like domain"/>
    <property type="match status" value="1"/>
</dbReference>
<dbReference type="RefSeq" id="WP_115517779.1">
    <property type="nucleotide sequence ID" value="NZ_QRGO01000001.1"/>
</dbReference>
<sequence>MLASDFSIHPQKLWNLLATPLAPQIVDVRRRDVYESVSGFIPGSVWREPTAYADWIGTLDRMRPVVVTCKLGKELSQVIVSELRGQGYDAAMLAGGQGAWADAGLPLINRSSTDRLMPRRPSLWVTRRHPKIDRIACPWLIRRFIDPAARFVFVDPPYVADAAANFDAIPFDIDGVEISHRNDRCSFGTLLDIFGLANEPSLARLALIVRGADTARHDLAPEASGLHAISLGLSTLARDDDHGLLDMGFTIYDSLFAWLRFAADEKHNWPSKVA</sequence>
<dbReference type="AlphaFoldDB" id="A0A371BDR6"/>
<evidence type="ECO:0000313" key="3">
    <source>
        <dbReference type="Proteomes" id="UP000263993"/>
    </source>
</evidence>
<proteinExistence type="predicted"/>
<dbReference type="InterPro" id="IPR036873">
    <property type="entry name" value="Rhodanese-like_dom_sf"/>
</dbReference>
<protein>
    <submittedName>
        <fullName evidence="2">Sulfurtransferase</fullName>
    </submittedName>
</protein>
<dbReference type="InterPro" id="IPR001763">
    <property type="entry name" value="Rhodanese-like_dom"/>
</dbReference>
<dbReference type="InterPro" id="IPR018634">
    <property type="entry name" value="ChrB_C"/>
</dbReference>
<dbReference type="SMART" id="SM00450">
    <property type="entry name" value="RHOD"/>
    <property type="match status" value="1"/>
</dbReference>
<dbReference type="Pfam" id="PF09828">
    <property type="entry name" value="ChrB_C"/>
    <property type="match status" value="1"/>
</dbReference>
<dbReference type="GO" id="GO:0016740">
    <property type="term" value="F:transferase activity"/>
    <property type="evidence" value="ECO:0007669"/>
    <property type="project" value="UniProtKB-KW"/>
</dbReference>
<comment type="caution">
    <text evidence="2">The sequence shown here is derived from an EMBL/GenBank/DDBJ whole genome shotgun (WGS) entry which is preliminary data.</text>
</comment>
<keyword evidence="2" id="KW-0808">Transferase</keyword>
<name>A0A371BDR6_9BRAD</name>
<dbReference type="Proteomes" id="UP000263993">
    <property type="component" value="Unassembled WGS sequence"/>
</dbReference>
<evidence type="ECO:0000259" key="1">
    <source>
        <dbReference type="PROSITE" id="PS50206"/>
    </source>
</evidence>
<gene>
    <name evidence="2" type="ORF">DXH78_07225</name>
</gene>
<evidence type="ECO:0000313" key="2">
    <source>
        <dbReference type="EMBL" id="RDV05756.1"/>
    </source>
</evidence>
<accession>A0A371BDR6</accession>
<dbReference type="Pfam" id="PF00581">
    <property type="entry name" value="Rhodanese"/>
    <property type="match status" value="1"/>
</dbReference>
<dbReference type="OrthoDB" id="9784302at2"/>
<reference evidence="3" key="1">
    <citation type="submission" date="2018-08" db="EMBL/GenBank/DDBJ databases">
        <authorList>
            <person name="Kim S.-J."/>
            <person name="Jung G.-Y."/>
        </authorList>
    </citation>
    <scope>NUCLEOTIDE SEQUENCE [LARGE SCALE GENOMIC DNA]</scope>
    <source>
        <strain evidence="3">GY_H</strain>
    </source>
</reference>
<dbReference type="EMBL" id="QRGO01000001">
    <property type="protein sequence ID" value="RDV05756.1"/>
    <property type="molecule type" value="Genomic_DNA"/>
</dbReference>